<dbReference type="AlphaFoldDB" id="A0A9X3LUK2"/>
<dbReference type="Pfam" id="PF00300">
    <property type="entry name" value="His_Phos_1"/>
    <property type="match status" value="1"/>
</dbReference>
<dbReference type="PANTHER" id="PTHR48100">
    <property type="entry name" value="BROAD-SPECIFICITY PHOSPHATASE YOR283W-RELATED"/>
    <property type="match status" value="1"/>
</dbReference>
<dbReference type="Gene3D" id="3.40.50.1240">
    <property type="entry name" value="Phosphoglycerate mutase-like"/>
    <property type="match status" value="1"/>
</dbReference>
<dbReference type="GO" id="GO:0016791">
    <property type="term" value="F:phosphatase activity"/>
    <property type="evidence" value="ECO:0007669"/>
    <property type="project" value="TreeGrafter"/>
</dbReference>
<evidence type="ECO:0000313" key="2">
    <source>
        <dbReference type="Proteomes" id="UP001146468"/>
    </source>
</evidence>
<comment type="caution">
    <text evidence="1">The sequence shown here is derived from an EMBL/GenBank/DDBJ whole genome shotgun (WGS) entry which is preliminary data.</text>
</comment>
<reference evidence="1" key="1">
    <citation type="submission" date="2022-02" db="EMBL/GenBank/DDBJ databases">
        <title>Corynebacterium sp. from urogenital microbiome.</title>
        <authorList>
            <person name="Cappelli E.A."/>
            <person name="Ribeiro T.G."/>
            <person name="Peixe L."/>
        </authorList>
    </citation>
    <scope>NUCLEOTIDE SEQUENCE</scope>
    <source>
        <strain evidence="1">C8Ua_172</strain>
    </source>
</reference>
<accession>A0A9X3LUK2</accession>
<dbReference type="RefSeq" id="WP_269965789.1">
    <property type="nucleotide sequence ID" value="NZ_JAKMUS010000011.1"/>
</dbReference>
<dbReference type="PANTHER" id="PTHR48100:SF51">
    <property type="entry name" value="PHOSPHOGLYCERATE MUTASE"/>
    <property type="match status" value="1"/>
</dbReference>
<organism evidence="1 2">
    <name type="scientific">Corynebacterium meitnerae</name>
    <dbReference type="NCBI Taxonomy" id="2913498"/>
    <lineage>
        <taxon>Bacteria</taxon>
        <taxon>Bacillati</taxon>
        <taxon>Actinomycetota</taxon>
        <taxon>Actinomycetes</taxon>
        <taxon>Mycobacteriales</taxon>
        <taxon>Corynebacteriaceae</taxon>
        <taxon>Corynebacterium</taxon>
    </lineage>
</organism>
<gene>
    <name evidence="1" type="ORF">L8U60_07715</name>
</gene>
<dbReference type="EMBL" id="JAKMUS010000011">
    <property type="protein sequence ID" value="MCZ9294369.1"/>
    <property type="molecule type" value="Genomic_DNA"/>
</dbReference>
<dbReference type="GO" id="GO:0005737">
    <property type="term" value="C:cytoplasm"/>
    <property type="evidence" value="ECO:0007669"/>
    <property type="project" value="TreeGrafter"/>
</dbReference>
<dbReference type="Proteomes" id="UP001146468">
    <property type="component" value="Unassembled WGS sequence"/>
</dbReference>
<dbReference type="InterPro" id="IPR029033">
    <property type="entry name" value="His_PPase_superfam"/>
</dbReference>
<keyword evidence="2" id="KW-1185">Reference proteome</keyword>
<proteinExistence type="predicted"/>
<dbReference type="InterPro" id="IPR050275">
    <property type="entry name" value="PGM_Phosphatase"/>
</dbReference>
<dbReference type="SUPFAM" id="SSF53254">
    <property type="entry name" value="Phosphoglycerate mutase-like"/>
    <property type="match status" value="1"/>
</dbReference>
<dbReference type="SMART" id="SM00855">
    <property type="entry name" value="PGAM"/>
    <property type="match status" value="1"/>
</dbReference>
<name>A0A9X3LUK2_9CORY</name>
<dbReference type="InterPro" id="IPR013078">
    <property type="entry name" value="His_Pase_superF_clade-1"/>
</dbReference>
<sequence>MVETVVHLVRHGEVHNPKKLLYGRLPDFHLSSRGRSMAARTATSFKGKDVTYLAASPLERVQETAAPIAEVVGQDIQTNRDLIESGNVFEGLRTKGLRSQLLNPIRWRHMTNPLKPSWGEPYAEILERMLRAVDKARAEAEGHEAVLVSHQLPIVMVQRWAQGKRLPHNPATRKCDLASVTTLVFEGDKLKSWSYSEPAKGI</sequence>
<protein>
    <submittedName>
        <fullName evidence="1">Histidine phosphatase family protein</fullName>
    </submittedName>
</protein>
<evidence type="ECO:0000313" key="1">
    <source>
        <dbReference type="EMBL" id="MCZ9294369.1"/>
    </source>
</evidence>
<dbReference type="CDD" id="cd07067">
    <property type="entry name" value="HP_PGM_like"/>
    <property type="match status" value="1"/>
</dbReference>